<evidence type="ECO:0000256" key="1">
    <source>
        <dbReference type="SAM" id="SignalP"/>
    </source>
</evidence>
<feature type="signal peptide" evidence="1">
    <location>
        <begin position="1"/>
        <end position="23"/>
    </location>
</feature>
<dbReference type="AlphaFoldDB" id="A0A517YG17"/>
<keyword evidence="3" id="KW-1185">Reference proteome</keyword>
<sequence length="420" mass="45193" precursor="true">MPRLALTIVVCLAAFFAARSAHAQGSVQFPRGGMLPSSNFPTAPTISVPPSSYGAVPSFPTGPTAGPSPYGTAIGTTPPGTFGPPLAFDPYSPNGQAAAQFWGGSQPPAFPNSALPPNGAAAPYGSQWAPPVANQPQGQYLFPNGFNDPNGGTANLYESLRLVHDVRFRQTYLAGGDDGNDLGITDSEVSVSFAFPNFLTTGQPLFITPAFAIHCWDGPKDGIHNLPGSAYSAYLDFQYATDPNLQIGAELGFRAGVYTDFETLTSDSLRFQGLALGLVRLTPTMTAKLGVMYIDRNDIKLLPAGGLLWQPNPQLRVDLFFPQPRISQYISTVGTYEVWWYLAGEYGGGAWTVQPISGDPVNRIDINDMRASFGLEWSSPRGLNGFAEIGYVFERELMYVELNQTLDLSDTWMARAGFSF</sequence>
<gene>
    <name evidence="2" type="ORF">ETAA8_42770</name>
</gene>
<protein>
    <submittedName>
        <fullName evidence="2">Uncharacterized protein</fullName>
    </submittedName>
</protein>
<accession>A0A517YG17</accession>
<dbReference type="RefSeq" id="WP_145092605.1">
    <property type="nucleotide sequence ID" value="NZ_CP036274.1"/>
</dbReference>
<evidence type="ECO:0000313" key="2">
    <source>
        <dbReference type="EMBL" id="QDU29170.1"/>
    </source>
</evidence>
<organism evidence="2 3">
    <name type="scientific">Anatilimnocola aggregata</name>
    <dbReference type="NCBI Taxonomy" id="2528021"/>
    <lineage>
        <taxon>Bacteria</taxon>
        <taxon>Pseudomonadati</taxon>
        <taxon>Planctomycetota</taxon>
        <taxon>Planctomycetia</taxon>
        <taxon>Pirellulales</taxon>
        <taxon>Pirellulaceae</taxon>
        <taxon>Anatilimnocola</taxon>
    </lineage>
</organism>
<proteinExistence type="predicted"/>
<reference evidence="2 3" key="1">
    <citation type="submission" date="2019-02" db="EMBL/GenBank/DDBJ databases">
        <title>Deep-cultivation of Planctomycetes and their phenomic and genomic characterization uncovers novel biology.</title>
        <authorList>
            <person name="Wiegand S."/>
            <person name="Jogler M."/>
            <person name="Boedeker C."/>
            <person name="Pinto D."/>
            <person name="Vollmers J."/>
            <person name="Rivas-Marin E."/>
            <person name="Kohn T."/>
            <person name="Peeters S.H."/>
            <person name="Heuer A."/>
            <person name="Rast P."/>
            <person name="Oberbeckmann S."/>
            <person name="Bunk B."/>
            <person name="Jeske O."/>
            <person name="Meyerdierks A."/>
            <person name="Storesund J.E."/>
            <person name="Kallscheuer N."/>
            <person name="Luecker S."/>
            <person name="Lage O.M."/>
            <person name="Pohl T."/>
            <person name="Merkel B.J."/>
            <person name="Hornburger P."/>
            <person name="Mueller R.-W."/>
            <person name="Bruemmer F."/>
            <person name="Labrenz M."/>
            <person name="Spormann A.M."/>
            <person name="Op den Camp H."/>
            <person name="Overmann J."/>
            <person name="Amann R."/>
            <person name="Jetten M.S.M."/>
            <person name="Mascher T."/>
            <person name="Medema M.H."/>
            <person name="Devos D.P."/>
            <person name="Kaster A.-K."/>
            <person name="Ovreas L."/>
            <person name="Rohde M."/>
            <person name="Galperin M.Y."/>
            <person name="Jogler C."/>
        </authorList>
    </citation>
    <scope>NUCLEOTIDE SEQUENCE [LARGE SCALE GENOMIC DNA]</scope>
    <source>
        <strain evidence="2 3">ETA_A8</strain>
    </source>
</reference>
<dbReference type="KEGG" id="aagg:ETAA8_42770"/>
<dbReference type="OrthoDB" id="249490at2"/>
<name>A0A517YG17_9BACT</name>
<dbReference type="Proteomes" id="UP000315017">
    <property type="component" value="Chromosome"/>
</dbReference>
<evidence type="ECO:0000313" key="3">
    <source>
        <dbReference type="Proteomes" id="UP000315017"/>
    </source>
</evidence>
<keyword evidence="1" id="KW-0732">Signal</keyword>
<dbReference type="EMBL" id="CP036274">
    <property type="protein sequence ID" value="QDU29170.1"/>
    <property type="molecule type" value="Genomic_DNA"/>
</dbReference>
<feature type="chain" id="PRO_5022092106" evidence="1">
    <location>
        <begin position="24"/>
        <end position="420"/>
    </location>
</feature>